<dbReference type="InterPro" id="IPR051044">
    <property type="entry name" value="MAG_DAG_Lipase"/>
</dbReference>
<keyword evidence="2" id="KW-0378">Hydrolase</keyword>
<feature type="domain" description="Serine aminopeptidase S33" evidence="1">
    <location>
        <begin position="27"/>
        <end position="142"/>
    </location>
</feature>
<evidence type="ECO:0000313" key="2">
    <source>
        <dbReference type="EMBL" id="SMC25167.1"/>
    </source>
</evidence>
<dbReference type="Proteomes" id="UP000192783">
    <property type="component" value="Unassembled WGS sequence"/>
</dbReference>
<name>A0A1W1XMV5_9BACT</name>
<evidence type="ECO:0000259" key="1">
    <source>
        <dbReference type="Pfam" id="PF12146"/>
    </source>
</evidence>
<protein>
    <submittedName>
        <fullName evidence="2">Alpha/beta hydrolase family protein</fullName>
    </submittedName>
</protein>
<dbReference type="OrthoDB" id="9789573at2"/>
<dbReference type="RefSeq" id="WP_084057961.1">
    <property type="nucleotide sequence ID" value="NZ_FWXF01000012.1"/>
</dbReference>
<dbReference type="GO" id="GO:0016787">
    <property type="term" value="F:hydrolase activity"/>
    <property type="evidence" value="ECO:0007669"/>
    <property type="project" value="UniProtKB-KW"/>
</dbReference>
<dbReference type="InterPro" id="IPR022742">
    <property type="entry name" value="Hydrolase_4"/>
</dbReference>
<dbReference type="Gene3D" id="3.40.50.1820">
    <property type="entry name" value="alpha/beta hydrolase"/>
    <property type="match status" value="1"/>
</dbReference>
<sequence length="253" mass="27172">MKTEPRTFQNRNGVPLSARMDLPSQGKPVAAVLFAHCFTCSKNLGIAVHLSKALTDAGYGVFRFDFTGLGESGGDFAGTGFISHVEDVLDAARFMEGEGHAPALLVGHSLGGAAVLQAARSVASCRAVAVIGAPYSPHHVTRLFAGAWKAIERNGVAEIDLGGRRIRIGRPFLERFNEEEMPTNLARLGRALLILHSPADQVVGMANAERIFKAARHPKSFISLDAADHLLSSKEDAQYAGRVIAAWAQRYVK</sequence>
<keyword evidence="3" id="KW-1185">Reference proteome</keyword>
<dbReference type="PANTHER" id="PTHR11614">
    <property type="entry name" value="PHOSPHOLIPASE-RELATED"/>
    <property type="match status" value="1"/>
</dbReference>
<evidence type="ECO:0000313" key="3">
    <source>
        <dbReference type="Proteomes" id="UP000192783"/>
    </source>
</evidence>
<reference evidence="2 3" key="1">
    <citation type="submission" date="2017-04" db="EMBL/GenBank/DDBJ databases">
        <authorList>
            <person name="Afonso C.L."/>
            <person name="Miller P.J."/>
            <person name="Scott M.A."/>
            <person name="Spackman E."/>
            <person name="Goraichik I."/>
            <person name="Dimitrov K.M."/>
            <person name="Suarez D.L."/>
            <person name="Swayne D.E."/>
        </authorList>
    </citation>
    <scope>NUCLEOTIDE SEQUENCE [LARGE SCALE GENOMIC DNA]</scope>
    <source>
        <strain evidence="2 3">DSM 13146</strain>
    </source>
</reference>
<dbReference type="STRING" id="1121390.SAMN02746041_02227"/>
<dbReference type="Pfam" id="PF12146">
    <property type="entry name" value="Hydrolase_4"/>
    <property type="match status" value="1"/>
</dbReference>
<dbReference type="InterPro" id="IPR029058">
    <property type="entry name" value="AB_hydrolase_fold"/>
</dbReference>
<dbReference type="SUPFAM" id="SSF53474">
    <property type="entry name" value="alpha/beta-Hydrolases"/>
    <property type="match status" value="1"/>
</dbReference>
<dbReference type="AlphaFoldDB" id="A0A1W1XMV5"/>
<organism evidence="2 3">
    <name type="scientific">Desulfacinum hydrothermale DSM 13146</name>
    <dbReference type="NCBI Taxonomy" id="1121390"/>
    <lineage>
        <taxon>Bacteria</taxon>
        <taxon>Pseudomonadati</taxon>
        <taxon>Thermodesulfobacteriota</taxon>
        <taxon>Syntrophobacteria</taxon>
        <taxon>Syntrophobacterales</taxon>
        <taxon>Syntrophobacteraceae</taxon>
        <taxon>Desulfacinum</taxon>
    </lineage>
</organism>
<gene>
    <name evidence="2" type="ORF">SAMN02746041_02227</name>
</gene>
<dbReference type="EMBL" id="FWXF01000012">
    <property type="protein sequence ID" value="SMC25167.1"/>
    <property type="molecule type" value="Genomic_DNA"/>
</dbReference>
<accession>A0A1W1XMV5</accession>
<proteinExistence type="predicted"/>